<dbReference type="FunFam" id="2.60.120.230:FF:000001">
    <property type="entry name" value="Monooxygenase, DBH-like 1"/>
    <property type="match status" value="1"/>
</dbReference>
<dbReference type="InterPro" id="IPR045266">
    <property type="entry name" value="DOH_DOMON"/>
</dbReference>
<evidence type="ECO:0000256" key="4">
    <source>
        <dbReference type="ARBA" id="ARBA00022979"/>
    </source>
</evidence>
<evidence type="ECO:0000259" key="15">
    <source>
        <dbReference type="Pfam" id="PF03351"/>
    </source>
</evidence>
<dbReference type="InterPro" id="IPR008977">
    <property type="entry name" value="PHM/PNGase_F_dom_sf"/>
</dbReference>
<dbReference type="InterPro" id="IPR000323">
    <property type="entry name" value="Cu2_ascorb_mOase_N"/>
</dbReference>
<reference evidence="17" key="1">
    <citation type="submission" date="2020-10" db="EMBL/GenBank/DDBJ databases">
        <authorList>
            <person name="Kikuchi T."/>
        </authorList>
    </citation>
    <scope>NUCLEOTIDE SEQUENCE</scope>
    <source>
        <strain evidence="17">NKZ352</strain>
    </source>
</reference>
<keyword evidence="8" id="KW-1015">Disulfide bond</keyword>
<feature type="signal peptide" evidence="13">
    <location>
        <begin position="1"/>
        <end position="19"/>
    </location>
</feature>
<dbReference type="InterPro" id="IPR024548">
    <property type="entry name" value="Cu2_monoox_C"/>
</dbReference>
<dbReference type="Pfam" id="PF03351">
    <property type="entry name" value="DOMON"/>
    <property type="match status" value="1"/>
</dbReference>
<dbReference type="PROSITE" id="PS00084">
    <property type="entry name" value="CU2_MONOOXYGENASE_1"/>
    <property type="match status" value="1"/>
</dbReference>
<organism evidence="17 18">
    <name type="scientific">Caenorhabditis auriculariae</name>
    <dbReference type="NCBI Taxonomy" id="2777116"/>
    <lineage>
        <taxon>Eukaryota</taxon>
        <taxon>Metazoa</taxon>
        <taxon>Ecdysozoa</taxon>
        <taxon>Nematoda</taxon>
        <taxon>Chromadorea</taxon>
        <taxon>Rhabditida</taxon>
        <taxon>Rhabditina</taxon>
        <taxon>Rhabditomorpha</taxon>
        <taxon>Rhabditoidea</taxon>
        <taxon>Rhabditidae</taxon>
        <taxon>Peloderinae</taxon>
        <taxon>Caenorhabditis</taxon>
    </lineage>
</organism>
<keyword evidence="6" id="KW-0186">Copper</keyword>
<evidence type="ECO:0000256" key="6">
    <source>
        <dbReference type="ARBA" id="ARBA00023008"/>
    </source>
</evidence>
<feature type="domain" description="Copper type II ascorbate-dependent monooxygenase N-terminal" evidence="14">
    <location>
        <begin position="177"/>
        <end position="302"/>
    </location>
</feature>
<dbReference type="InterPro" id="IPR005018">
    <property type="entry name" value="DOMON_domain"/>
</dbReference>
<keyword evidence="4" id="KW-0530">Neurotransmitter biosynthesis</keyword>
<feature type="chain" id="PRO_5035795536" description="Tyramine beta-hydroxylase" evidence="13">
    <location>
        <begin position="20"/>
        <end position="561"/>
    </location>
</feature>
<keyword evidence="18" id="KW-1185">Reference proteome</keyword>
<dbReference type="Gene3D" id="2.60.120.310">
    <property type="entry name" value="Copper type II, ascorbate-dependent monooxygenase, N-terminal domain"/>
    <property type="match status" value="1"/>
</dbReference>
<evidence type="ECO:0000256" key="5">
    <source>
        <dbReference type="ARBA" id="ARBA00023002"/>
    </source>
</evidence>
<proteinExistence type="inferred from homology"/>
<comment type="catalytic activity">
    <reaction evidence="10">
        <text>tyramine + L-ascorbate + O2 = (R)-octopamine + L-dehydroascorbate + H2O</text>
        <dbReference type="Rhea" id="RHEA:57132"/>
        <dbReference type="ChEBI" id="CHEBI:15377"/>
        <dbReference type="ChEBI" id="CHEBI:15379"/>
        <dbReference type="ChEBI" id="CHEBI:38290"/>
        <dbReference type="ChEBI" id="CHEBI:58539"/>
        <dbReference type="ChEBI" id="CHEBI:141486"/>
        <dbReference type="ChEBI" id="CHEBI:327995"/>
    </reaction>
    <physiologicalReaction direction="left-to-right" evidence="10">
        <dbReference type="Rhea" id="RHEA:57133"/>
    </physiologicalReaction>
</comment>
<dbReference type="OrthoDB" id="129121at2759"/>
<dbReference type="PANTHER" id="PTHR10157">
    <property type="entry name" value="DOPAMINE BETA HYDROXYLASE RELATED"/>
    <property type="match status" value="1"/>
</dbReference>
<dbReference type="AlphaFoldDB" id="A0A8S1H1W7"/>
<dbReference type="GO" id="GO:0004500">
    <property type="term" value="F:dopamine beta-monooxygenase activity"/>
    <property type="evidence" value="ECO:0007669"/>
    <property type="project" value="InterPro"/>
</dbReference>
<evidence type="ECO:0000313" key="18">
    <source>
        <dbReference type="Proteomes" id="UP000835052"/>
    </source>
</evidence>
<keyword evidence="7" id="KW-0503">Monooxygenase</keyword>
<dbReference type="Pfam" id="PF03712">
    <property type="entry name" value="Cu2_monoox_C"/>
    <property type="match status" value="1"/>
</dbReference>
<dbReference type="SUPFAM" id="SSF49742">
    <property type="entry name" value="PHM/PNGase F"/>
    <property type="match status" value="2"/>
</dbReference>
<evidence type="ECO:0000256" key="2">
    <source>
        <dbReference type="ARBA" id="ARBA00010676"/>
    </source>
</evidence>
<evidence type="ECO:0000256" key="7">
    <source>
        <dbReference type="ARBA" id="ARBA00023033"/>
    </source>
</evidence>
<keyword evidence="3" id="KW-0479">Metal-binding</keyword>
<accession>A0A8S1H1W7</accession>
<dbReference type="GO" id="GO:0042420">
    <property type="term" value="P:dopamine catabolic process"/>
    <property type="evidence" value="ECO:0007669"/>
    <property type="project" value="TreeGrafter"/>
</dbReference>
<dbReference type="InterPro" id="IPR014784">
    <property type="entry name" value="Cu2_ascorb_mOase-like_C"/>
</dbReference>
<evidence type="ECO:0000259" key="16">
    <source>
        <dbReference type="Pfam" id="PF03712"/>
    </source>
</evidence>
<evidence type="ECO:0000256" key="12">
    <source>
        <dbReference type="ARBA" id="ARBA00082985"/>
    </source>
</evidence>
<dbReference type="GO" id="GO:0006589">
    <property type="term" value="P:octopamine biosynthetic process"/>
    <property type="evidence" value="ECO:0007669"/>
    <property type="project" value="TreeGrafter"/>
</dbReference>
<dbReference type="FunFam" id="2.60.120.310:FF:000004">
    <property type="entry name" value="DBH-like monooxygenase protein 1"/>
    <property type="match status" value="1"/>
</dbReference>
<dbReference type="InterPro" id="IPR000945">
    <property type="entry name" value="DBH-like"/>
</dbReference>
<dbReference type="EMBL" id="CAJGYM010000010">
    <property type="protein sequence ID" value="CAD6189154.1"/>
    <property type="molecule type" value="Genomic_DNA"/>
</dbReference>
<comment type="similarity">
    <text evidence="2">Belongs to the copper type II ascorbate-dependent monooxygenase family.</text>
</comment>
<keyword evidence="5" id="KW-0560">Oxidoreductase</keyword>
<sequence length="561" mass="63220">MKLLLLSALFFATADYSEGGKLVSQLGHTQITTKWHADFEAQTLLFSITFGKNPPPLLLIGFSDHGQLNHSDAIVWKNNEILDSYINREFEVETDLEQDWELVRTIKNGVILSRSIITCDPMDYAFQTGTTQFIIAASWRDDVSNLESSSFLKEMRFAKVLGEEEETTNLENDAFDFEVIADHAEIPTETTNYWCIIKPLPVNIQSKKHHIVGMDAVVQPGNEHLVHHMEIFLCLENDVQPFSGNCNDPNKPKASRSCSHVIAAWAMGEGPISYPSEAGLPIGGKGSSRYVMVEIHYNNPGNLANVIDNSGFKFIVTPSLREYDAAIMELGLIYSDANSIPPGQLEFAINAHCISECTENLPAGGINIFGSQLHAHLTGTKLWTSHYRNGVKIGEVNRDEHYSPHWQHVQSVRPYVNVRPGDNLITTCVYDTTRRQKTTLGGYGIEDEMCVNYIYYYPASEIEVCKSAISNSTLRQYFKSRHGLEEKTMSISEMYNAVEWNERKSEELRNLFAVSPLNMACLQQDSTLFPSHEWSEMKQPTRFSGAFVKTRDSYECPAINN</sequence>
<dbReference type="InterPro" id="IPR020611">
    <property type="entry name" value="Cu2_ascorb_mOase_CS-1"/>
</dbReference>
<comment type="cofactor">
    <cofactor evidence="1">
        <name>Cu(2+)</name>
        <dbReference type="ChEBI" id="CHEBI:29036"/>
    </cofactor>
</comment>
<feature type="domain" description="DOMON" evidence="15">
    <location>
        <begin position="29"/>
        <end position="137"/>
    </location>
</feature>
<dbReference type="Pfam" id="PF01082">
    <property type="entry name" value="Cu2_monooxygen"/>
    <property type="match status" value="1"/>
</dbReference>
<evidence type="ECO:0000256" key="11">
    <source>
        <dbReference type="ARBA" id="ARBA00074505"/>
    </source>
</evidence>
<keyword evidence="13" id="KW-0732">Signal</keyword>
<dbReference type="GO" id="GO:0005615">
    <property type="term" value="C:extracellular space"/>
    <property type="evidence" value="ECO:0007669"/>
    <property type="project" value="TreeGrafter"/>
</dbReference>
<dbReference type="PRINTS" id="PR00767">
    <property type="entry name" value="DBMONOXGNASE"/>
</dbReference>
<evidence type="ECO:0000256" key="9">
    <source>
        <dbReference type="ARBA" id="ARBA00023180"/>
    </source>
</evidence>
<evidence type="ECO:0000256" key="8">
    <source>
        <dbReference type="ARBA" id="ARBA00023157"/>
    </source>
</evidence>
<dbReference type="InterPro" id="IPR028460">
    <property type="entry name" value="Tbh/DBH"/>
</dbReference>
<comment type="caution">
    <text evidence="17">The sequence shown here is derived from an EMBL/GenBank/DDBJ whole genome shotgun (WGS) entry which is preliminary data.</text>
</comment>
<protein>
    <recommendedName>
        <fullName evidence="11">Tyramine beta-hydroxylase</fullName>
    </recommendedName>
    <alternativeName>
        <fullName evidence="12">Tyramine beta-monooxygenase</fullName>
    </alternativeName>
</protein>
<dbReference type="CDD" id="cd09631">
    <property type="entry name" value="DOMON_DOH"/>
    <property type="match status" value="1"/>
</dbReference>
<dbReference type="GO" id="GO:0030667">
    <property type="term" value="C:secretory granule membrane"/>
    <property type="evidence" value="ECO:0007669"/>
    <property type="project" value="TreeGrafter"/>
</dbReference>
<evidence type="ECO:0000259" key="14">
    <source>
        <dbReference type="Pfam" id="PF01082"/>
    </source>
</evidence>
<evidence type="ECO:0000256" key="3">
    <source>
        <dbReference type="ARBA" id="ARBA00022723"/>
    </source>
</evidence>
<dbReference type="InterPro" id="IPR036939">
    <property type="entry name" value="Cu2_ascorb_mOase_N_sf"/>
</dbReference>
<dbReference type="PANTHER" id="PTHR10157:SF23">
    <property type="entry name" value="MOXD1 HOMOLOG 1"/>
    <property type="match status" value="1"/>
</dbReference>
<name>A0A8S1H1W7_9PELO</name>
<dbReference type="Proteomes" id="UP000835052">
    <property type="component" value="Unassembled WGS sequence"/>
</dbReference>
<dbReference type="GO" id="GO:0042421">
    <property type="term" value="P:norepinephrine biosynthetic process"/>
    <property type="evidence" value="ECO:0007669"/>
    <property type="project" value="TreeGrafter"/>
</dbReference>
<evidence type="ECO:0000256" key="10">
    <source>
        <dbReference type="ARBA" id="ARBA00051646"/>
    </source>
</evidence>
<gene>
    <name evidence="17" type="ORF">CAUJ_LOCUS5073</name>
</gene>
<dbReference type="Gene3D" id="2.60.120.230">
    <property type="match status" value="1"/>
</dbReference>
<evidence type="ECO:0000256" key="13">
    <source>
        <dbReference type="SAM" id="SignalP"/>
    </source>
</evidence>
<keyword evidence="9" id="KW-0325">Glycoprotein</keyword>
<dbReference type="GO" id="GO:0005507">
    <property type="term" value="F:copper ion binding"/>
    <property type="evidence" value="ECO:0007669"/>
    <property type="project" value="InterPro"/>
</dbReference>
<feature type="domain" description="Copper type II ascorbate-dependent monooxygenase C-terminal" evidence="16">
    <location>
        <begin position="323"/>
        <end position="478"/>
    </location>
</feature>
<evidence type="ECO:0000256" key="1">
    <source>
        <dbReference type="ARBA" id="ARBA00001973"/>
    </source>
</evidence>
<evidence type="ECO:0000313" key="17">
    <source>
        <dbReference type="EMBL" id="CAD6189154.1"/>
    </source>
</evidence>